<evidence type="ECO:0000256" key="5">
    <source>
        <dbReference type="SAM" id="Phobius"/>
    </source>
</evidence>
<evidence type="ECO:0000256" key="2">
    <source>
        <dbReference type="ARBA" id="ARBA00022692"/>
    </source>
</evidence>
<feature type="domain" description="Major facilitator superfamily (MFS) profile" evidence="6">
    <location>
        <begin position="44"/>
        <end position="547"/>
    </location>
</feature>
<keyword evidence="2 5" id="KW-0812">Transmembrane</keyword>
<feature type="transmembrane region" description="Helical" evidence="5">
    <location>
        <begin position="277"/>
        <end position="299"/>
    </location>
</feature>
<dbReference type="GO" id="GO:0022857">
    <property type="term" value="F:transmembrane transporter activity"/>
    <property type="evidence" value="ECO:0007669"/>
    <property type="project" value="InterPro"/>
</dbReference>
<feature type="transmembrane region" description="Helical" evidence="5">
    <location>
        <begin position="46"/>
        <end position="69"/>
    </location>
</feature>
<feature type="transmembrane region" description="Helical" evidence="5">
    <location>
        <begin position="110"/>
        <end position="129"/>
    </location>
</feature>
<feature type="transmembrane region" description="Helical" evidence="5">
    <location>
        <begin position="195"/>
        <end position="217"/>
    </location>
</feature>
<feature type="transmembrane region" description="Helical" evidence="5">
    <location>
        <begin position="387"/>
        <end position="410"/>
    </location>
</feature>
<gene>
    <name evidence="7" type="ORF">EV356DRAFT_492632</name>
</gene>
<dbReference type="PANTHER" id="PTHR23501:SF43">
    <property type="entry name" value="MULTIDRUG TRANSPORTER, PUTATIVE (AFU_ORTHOLOGUE AFUA_6G03040)-RELATED"/>
    <property type="match status" value="1"/>
</dbReference>
<reference evidence="7" key="1">
    <citation type="journal article" date="2020" name="Stud. Mycol.">
        <title>101 Dothideomycetes genomes: a test case for predicting lifestyles and emergence of pathogens.</title>
        <authorList>
            <person name="Haridas S."/>
            <person name="Albert R."/>
            <person name="Binder M."/>
            <person name="Bloem J."/>
            <person name="Labutti K."/>
            <person name="Salamov A."/>
            <person name="Andreopoulos B."/>
            <person name="Baker S."/>
            <person name="Barry K."/>
            <person name="Bills G."/>
            <person name="Bluhm B."/>
            <person name="Cannon C."/>
            <person name="Castanera R."/>
            <person name="Culley D."/>
            <person name="Daum C."/>
            <person name="Ezra D."/>
            <person name="Gonzalez J."/>
            <person name="Henrissat B."/>
            <person name="Kuo A."/>
            <person name="Liang C."/>
            <person name="Lipzen A."/>
            <person name="Lutzoni F."/>
            <person name="Magnuson J."/>
            <person name="Mondo S."/>
            <person name="Nolan M."/>
            <person name="Ohm R."/>
            <person name="Pangilinan J."/>
            <person name="Park H.-J."/>
            <person name="Ramirez L."/>
            <person name="Alfaro M."/>
            <person name="Sun H."/>
            <person name="Tritt A."/>
            <person name="Yoshinaga Y."/>
            <person name="Zwiers L.-H."/>
            <person name="Turgeon B."/>
            <person name="Goodwin S."/>
            <person name="Spatafora J."/>
            <person name="Crous P."/>
            <person name="Grigoriev I."/>
        </authorList>
    </citation>
    <scope>NUCLEOTIDE SEQUENCE</scope>
    <source>
        <strain evidence="7">Tuck. ex Michener</strain>
    </source>
</reference>
<dbReference type="PROSITE" id="PS50850">
    <property type="entry name" value="MFS"/>
    <property type="match status" value="1"/>
</dbReference>
<evidence type="ECO:0000313" key="8">
    <source>
        <dbReference type="Proteomes" id="UP000800092"/>
    </source>
</evidence>
<dbReference type="GO" id="GO:0005886">
    <property type="term" value="C:plasma membrane"/>
    <property type="evidence" value="ECO:0007669"/>
    <property type="project" value="TreeGrafter"/>
</dbReference>
<protein>
    <submittedName>
        <fullName evidence="7">MFS multidrug transporter-like protein</fullName>
    </submittedName>
</protein>
<dbReference type="OrthoDB" id="440553at2759"/>
<name>A0A6A6GWM9_VIRVR</name>
<keyword evidence="4 5" id="KW-0472">Membrane</keyword>
<proteinExistence type="predicted"/>
<dbReference type="PRINTS" id="PR01036">
    <property type="entry name" value="TCRTETB"/>
</dbReference>
<evidence type="ECO:0000259" key="6">
    <source>
        <dbReference type="PROSITE" id="PS50850"/>
    </source>
</evidence>
<evidence type="ECO:0000256" key="4">
    <source>
        <dbReference type="ARBA" id="ARBA00023136"/>
    </source>
</evidence>
<feature type="transmembrane region" description="Helical" evidence="5">
    <location>
        <begin position="246"/>
        <end position="265"/>
    </location>
</feature>
<dbReference type="InterPro" id="IPR036259">
    <property type="entry name" value="MFS_trans_sf"/>
</dbReference>
<keyword evidence="8" id="KW-1185">Reference proteome</keyword>
<comment type="subcellular location">
    <subcellularLocation>
        <location evidence="1">Membrane</location>
        <topology evidence="1">Multi-pass membrane protein</topology>
    </subcellularLocation>
</comment>
<feature type="transmembrane region" description="Helical" evidence="5">
    <location>
        <begin position="455"/>
        <end position="478"/>
    </location>
</feature>
<feature type="transmembrane region" description="Helical" evidence="5">
    <location>
        <begin position="141"/>
        <end position="159"/>
    </location>
</feature>
<dbReference type="Gene3D" id="1.20.1720.10">
    <property type="entry name" value="Multidrug resistance protein D"/>
    <property type="match status" value="1"/>
</dbReference>
<dbReference type="SUPFAM" id="SSF103473">
    <property type="entry name" value="MFS general substrate transporter"/>
    <property type="match status" value="2"/>
</dbReference>
<feature type="transmembrane region" description="Helical" evidence="5">
    <location>
        <begin position="166"/>
        <end position="189"/>
    </location>
</feature>
<evidence type="ECO:0000256" key="3">
    <source>
        <dbReference type="ARBA" id="ARBA00022989"/>
    </source>
</evidence>
<feature type="transmembrane region" description="Helical" evidence="5">
    <location>
        <begin position="360"/>
        <end position="380"/>
    </location>
</feature>
<organism evidence="7 8">
    <name type="scientific">Viridothelium virens</name>
    <name type="common">Speckled blister lichen</name>
    <name type="synonym">Trypethelium virens</name>
    <dbReference type="NCBI Taxonomy" id="1048519"/>
    <lineage>
        <taxon>Eukaryota</taxon>
        <taxon>Fungi</taxon>
        <taxon>Dikarya</taxon>
        <taxon>Ascomycota</taxon>
        <taxon>Pezizomycotina</taxon>
        <taxon>Dothideomycetes</taxon>
        <taxon>Dothideomycetes incertae sedis</taxon>
        <taxon>Trypetheliales</taxon>
        <taxon>Trypetheliaceae</taxon>
        <taxon>Viridothelium</taxon>
    </lineage>
</organism>
<feature type="transmembrane region" description="Helical" evidence="5">
    <location>
        <begin position="320"/>
        <end position="340"/>
    </location>
</feature>
<evidence type="ECO:0000313" key="7">
    <source>
        <dbReference type="EMBL" id="KAF2230135.1"/>
    </source>
</evidence>
<dbReference type="InterPro" id="IPR011701">
    <property type="entry name" value="MFS"/>
</dbReference>
<dbReference type="PANTHER" id="PTHR23501">
    <property type="entry name" value="MAJOR FACILITATOR SUPERFAMILY"/>
    <property type="match status" value="1"/>
</dbReference>
<sequence>MTDPMKTPEKNLQVEESQEKNNVVNANVNNQASPFLTGGRLRSATIALCLCIWLANLEVTIVSTSLVSITDELRSFSRSSWIILAYLLTYTCLLIIWAKLSDIFGRKLSIVSSMTLFTVFSVGCGAAQTTTQLIVCRAFQGIGGSGAYSLTVVIFFEMVPKAKYALYTSLVSTVFALSLLLGPLIGGAINDNTTWRWVFLLNAPAGAIAIGLLLLTIPNNFPRHNQPSEENKKFLQLFAKSSLQRLDLFGTFMLLAASMLFVASLQTVGINHSWSSATFLAMVIISCALWIFFFCWECYITGKNDVIEPVFPWRFLKNRIWIGTLVHSFLAGISFTVPVVEIPLRFQAVYGTSPLKAGISLLPFAICTSVGTISAAMMASRLKTPPVFIMLVGTALQVVGFALLSTIPITESIWKGQYGYEVLSGLGMGANAGLLVVITPYVVEKRDQQAVAMGSIVQLRMMGGAIGLAVATCILNSYTQSNLSAVLSPDQLHAVLEQAGAIQSLQPAMQETVISVFAKAFAIQFRVLIGTSAAQYLMILLMWQTKLLRVA</sequence>
<dbReference type="Pfam" id="PF07690">
    <property type="entry name" value="MFS_1"/>
    <property type="match status" value="1"/>
</dbReference>
<feature type="transmembrane region" description="Helical" evidence="5">
    <location>
        <begin position="523"/>
        <end position="543"/>
    </location>
</feature>
<accession>A0A6A6GWM9</accession>
<keyword evidence="3 5" id="KW-1133">Transmembrane helix</keyword>
<dbReference type="AlphaFoldDB" id="A0A6A6GWM9"/>
<dbReference type="Proteomes" id="UP000800092">
    <property type="component" value="Unassembled WGS sequence"/>
</dbReference>
<feature type="transmembrane region" description="Helical" evidence="5">
    <location>
        <begin position="81"/>
        <end position="98"/>
    </location>
</feature>
<dbReference type="EMBL" id="ML991847">
    <property type="protein sequence ID" value="KAF2230135.1"/>
    <property type="molecule type" value="Genomic_DNA"/>
</dbReference>
<dbReference type="Gene3D" id="1.20.1250.20">
    <property type="entry name" value="MFS general substrate transporter like domains"/>
    <property type="match status" value="1"/>
</dbReference>
<dbReference type="InterPro" id="IPR020846">
    <property type="entry name" value="MFS_dom"/>
</dbReference>
<feature type="transmembrane region" description="Helical" evidence="5">
    <location>
        <begin position="422"/>
        <end position="443"/>
    </location>
</feature>
<evidence type="ECO:0000256" key="1">
    <source>
        <dbReference type="ARBA" id="ARBA00004141"/>
    </source>
</evidence>